<dbReference type="InterPro" id="IPR025930">
    <property type="entry name" value="NETI"/>
</dbReference>
<keyword evidence="2" id="KW-1185">Reference proteome</keyword>
<evidence type="ECO:0000313" key="2">
    <source>
        <dbReference type="Proteomes" id="UP001596976"/>
    </source>
</evidence>
<dbReference type="RefSeq" id="WP_381014153.1">
    <property type="nucleotide sequence ID" value="NZ_JBHTJF010000042.1"/>
</dbReference>
<evidence type="ECO:0000313" key="1">
    <source>
        <dbReference type="EMBL" id="MFD0944561.1"/>
    </source>
</evidence>
<proteinExistence type="predicted"/>
<reference evidence="2" key="1">
    <citation type="journal article" date="2019" name="Int. J. Syst. Evol. Microbiol.">
        <title>The Global Catalogue of Microorganisms (GCM) 10K type strain sequencing project: providing services to taxonomists for standard genome sequencing and annotation.</title>
        <authorList>
            <consortium name="The Broad Institute Genomics Platform"/>
            <consortium name="The Broad Institute Genome Sequencing Center for Infectious Disease"/>
            <person name="Wu L."/>
            <person name="Ma J."/>
        </authorList>
    </citation>
    <scope>NUCLEOTIDE SEQUENCE [LARGE SCALE GENOMIC DNA]</scope>
    <source>
        <strain evidence="2">CCUG 63563</strain>
    </source>
</reference>
<organism evidence="1 2">
    <name type="scientific">Savagea faecisuis</name>
    <dbReference type="NCBI Taxonomy" id="1274803"/>
    <lineage>
        <taxon>Bacteria</taxon>
        <taxon>Bacillati</taxon>
        <taxon>Bacillota</taxon>
        <taxon>Bacilli</taxon>
        <taxon>Bacillales</taxon>
        <taxon>Caryophanaceae</taxon>
        <taxon>Savagea</taxon>
    </lineage>
</organism>
<dbReference type="EMBL" id="JBHTJF010000042">
    <property type="protein sequence ID" value="MFD0944561.1"/>
    <property type="molecule type" value="Genomic_DNA"/>
</dbReference>
<dbReference type="Pfam" id="PF14044">
    <property type="entry name" value="NETI"/>
    <property type="match status" value="1"/>
</dbReference>
<accession>A0ABW3GZC1</accession>
<gene>
    <name evidence="1" type="ORF">ACFQ0V_12495</name>
</gene>
<name>A0ABW3GZC1_9BACL</name>
<sequence length="67" mass="8059">MAKKRAKRSEWITIKEDETVAEAYERLLAEGWQVIGRREEPVFIEENGEQKWLRQNIQFHVKMNSQV</sequence>
<dbReference type="Proteomes" id="UP001596976">
    <property type="component" value="Unassembled WGS sequence"/>
</dbReference>
<protein>
    <submittedName>
        <fullName evidence="1">NETI motif-containing protein</fullName>
    </submittedName>
</protein>
<comment type="caution">
    <text evidence="1">The sequence shown here is derived from an EMBL/GenBank/DDBJ whole genome shotgun (WGS) entry which is preliminary data.</text>
</comment>